<feature type="region of interest" description="Disordered" evidence="1">
    <location>
        <begin position="33"/>
        <end position="69"/>
    </location>
</feature>
<feature type="compositionally biased region" description="Low complexity" evidence="1">
    <location>
        <begin position="43"/>
        <end position="65"/>
    </location>
</feature>
<dbReference type="InterPro" id="IPR021647">
    <property type="entry name" value="CusF_Ec"/>
</dbReference>
<name>A0A1Y0ESE8_9BURK</name>
<dbReference type="InterPro" id="IPR042230">
    <property type="entry name" value="CusF_sf"/>
</dbReference>
<feature type="chain" id="PRO_5011987815" description="Copper-binding protein" evidence="2">
    <location>
        <begin position="33"/>
        <end position="139"/>
    </location>
</feature>
<evidence type="ECO:0000256" key="1">
    <source>
        <dbReference type="SAM" id="MobiDB-lite"/>
    </source>
</evidence>
<organism evidence="3 4">
    <name type="scientific">Comamonas serinivorans</name>
    <dbReference type="NCBI Taxonomy" id="1082851"/>
    <lineage>
        <taxon>Bacteria</taxon>
        <taxon>Pseudomonadati</taxon>
        <taxon>Pseudomonadota</taxon>
        <taxon>Betaproteobacteria</taxon>
        <taxon>Burkholderiales</taxon>
        <taxon>Comamonadaceae</taxon>
        <taxon>Comamonas</taxon>
    </lineage>
</organism>
<evidence type="ECO:0008006" key="5">
    <source>
        <dbReference type="Google" id="ProtNLM"/>
    </source>
</evidence>
<reference evidence="3 4" key="1">
    <citation type="submission" date="2017-05" db="EMBL/GenBank/DDBJ databases">
        <authorList>
            <person name="Song R."/>
            <person name="Chenine A.L."/>
            <person name="Ruprecht R.M."/>
        </authorList>
    </citation>
    <scope>NUCLEOTIDE SEQUENCE [LARGE SCALE GENOMIC DNA]</scope>
    <source>
        <strain evidence="3 4">DSM 26136</strain>
    </source>
</reference>
<dbReference type="KEGG" id="cser:CCO03_02785"/>
<dbReference type="Pfam" id="PF11604">
    <property type="entry name" value="CusF_Ec"/>
    <property type="match status" value="1"/>
</dbReference>
<dbReference type="EMBL" id="CP021455">
    <property type="protein sequence ID" value="ARU06605.1"/>
    <property type="molecule type" value="Genomic_DNA"/>
</dbReference>
<evidence type="ECO:0000256" key="2">
    <source>
        <dbReference type="SAM" id="SignalP"/>
    </source>
</evidence>
<dbReference type="Proteomes" id="UP000196138">
    <property type="component" value="Chromosome"/>
</dbReference>
<feature type="signal peptide" evidence="2">
    <location>
        <begin position="1"/>
        <end position="32"/>
    </location>
</feature>
<evidence type="ECO:0000313" key="3">
    <source>
        <dbReference type="EMBL" id="ARU06605.1"/>
    </source>
</evidence>
<protein>
    <recommendedName>
        <fullName evidence="5">Copper-binding protein</fullName>
    </recommendedName>
</protein>
<accession>A0A1Y0ESE8</accession>
<evidence type="ECO:0000313" key="4">
    <source>
        <dbReference type="Proteomes" id="UP000196138"/>
    </source>
</evidence>
<keyword evidence="2" id="KW-0732">Signal</keyword>
<dbReference type="RefSeq" id="WP_087284035.1">
    <property type="nucleotide sequence ID" value="NZ_CP021455.1"/>
</dbReference>
<keyword evidence="4" id="KW-1185">Reference proteome</keyword>
<dbReference type="Gene3D" id="2.40.50.320">
    <property type="entry name" value="Copper binding periplasmic protein CusF"/>
    <property type="match status" value="1"/>
</dbReference>
<dbReference type="AlphaFoldDB" id="A0A1Y0ESE8"/>
<proteinExistence type="predicted"/>
<dbReference type="OrthoDB" id="9180744at2"/>
<gene>
    <name evidence="3" type="ORF">CCO03_02785</name>
</gene>
<sequence>MTPFSPSSLRRATRRVAAVALLLGLALGTAQAQATHDHASHEPPANATATPATPATPGTTAPDAAEPWVDGEVRRWDPHTGKLTLRHGAIANLAMPAMTMVFQLHPRLQATADLQPGQRVRFQAERQGGALVVTQLHAL</sequence>